<gene>
    <name evidence="1" type="ORF">Amon02_000134000</name>
</gene>
<evidence type="ECO:0000313" key="2">
    <source>
        <dbReference type="Proteomes" id="UP001165064"/>
    </source>
</evidence>
<protein>
    <submittedName>
        <fullName evidence="1">Unnamed protein product</fullName>
    </submittedName>
</protein>
<sequence>MLSFTVGGPECYYNERGVNGGMFEILFPINHGLLFYPGFDVLEPFIAYKAYGLSDERFQVISKELRELLQDLENEKPIPFRTQNGGYYDAQTLELKPNVMGPKGPGLKIHLKEQSE</sequence>
<reference evidence="1" key="1">
    <citation type="submission" date="2023-04" db="EMBL/GenBank/DDBJ databases">
        <title>Ambrosiozyma monospora NBRC 10751.</title>
        <authorList>
            <person name="Ichikawa N."/>
            <person name="Sato H."/>
            <person name="Tonouchi N."/>
        </authorList>
    </citation>
    <scope>NUCLEOTIDE SEQUENCE</scope>
    <source>
        <strain evidence="1">NBRC 10751</strain>
    </source>
</reference>
<evidence type="ECO:0000313" key="1">
    <source>
        <dbReference type="EMBL" id="GME73291.1"/>
    </source>
</evidence>
<organism evidence="1 2">
    <name type="scientific">Ambrosiozyma monospora</name>
    <name type="common">Yeast</name>
    <name type="synonym">Endomycopsis monosporus</name>
    <dbReference type="NCBI Taxonomy" id="43982"/>
    <lineage>
        <taxon>Eukaryota</taxon>
        <taxon>Fungi</taxon>
        <taxon>Dikarya</taxon>
        <taxon>Ascomycota</taxon>
        <taxon>Saccharomycotina</taxon>
        <taxon>Pichiomycetes</taxon>
        <taxon>Pichiales</taxon>
        <taxon>Pichiaceae</taxon>
        <taxon>Ambrosiozyma</taxon>
    </lineage>
</organism>
<proteinExistence type="predicted"/>
<keyword evidence="2" id="KW-1185">Reference proteome</keyword>
<accession>A0ACB5SUY0</accession>
<dbReference type="Proteomes" id="UP001165064">
    <property type="component" value="Unassembled WGS sequence"/>
</dbReference>
<comment type="caution">
    <text evidence="1">The sequence shown here is derived from an EMBL/GenBank/DDBJ whole genome shotgun (WGS) entry which is preliminary data.</text>
</comment>
<dbReference type="EMBL" id="BSXS01000642">
    <property type="protein sequence ID" value="GME73291.1"/>
    <property type="molecule type" value="Genomic_DNA"/>
</dbReference>
<name>A0ACB5SUY0_AMBMO</name>